<feature type="domain" description="Pyridoxamine kinase/Phosphomethylpyrimidine kinase" evidence="3">
    <location>
        <begin position="34"/>
        <end position="273"/>
    </location>
</feature>
<evidence type="ECO:0000313" key="5">
    <source>
        <dbReference type="Proteomes" id="UP000183104"/>
    </source>
</evidence>
<organism evidence="4 5">
    <name type="scientific">Thiohalorhabdus denitrificans</name>
    <dbReference type="NCBI Taxonomy" id="381306"/>
    <lineage>
        <taxon>Bacteria</taxon>
        <taxon>Pseudomonadati</taxon>
        <taxon>Pseudomonadota</taxon>
        <taxon>Gammaproteobacteria</taxon>
        <taxon>Thiohalorhabdales</taxon>
        <taxon>Thiohalorhabdaceae</taxon>
        <taxon>Thiohalorhabdus</taxon>
    </lineage>
</organism>
<dbReference type="InterPro" id="IPR004399">
    <property type="entry name" value="HMP/HMP-P_kinase_dom"/>
</dbReference>
<dbReference type="InterPro" id="IPR029056">
    <property type="entry name" value="Ribokinase-like"/>
</dbReference>
<gene>
    <name evidence="4" type="ORF">SAMN05661077_0724</name>
</gene>
<dbReference type="GO" id="GO:0008972">
    <property type="term" value="F:phosphomethylpyrimidine kinase activity"/>
    <property type="evidence" value="ECO:0007669"/>
    <property type="project" value="InterPro"/>
</dbReference>
<dbReference type="Pfam" id="PF08543">
    <property type="entry name" value="Phos_pyr_kin"/>
    <property type="match status" value="1"/>
</dbReference>
<dbReference type="Gene3D" id="3.40.1190.20">
    <property type="match status" value="1"/>
</dbReference>
<dbReference type="STRING" id="381306.AN478_11525"/>
<dbReference type="UniPathway" id="UPA00060">
    <property type="reaction ID" value="UER00138"/>
</dbReference>
<keyword evidence="5" id="KW-1185">Reference proteome</keyword>
<dbReference type="GO" id="GO:0005829">
    <property type="term" value="C:cytosol"/>
    <property type="evidence" value="ECO:0007669"/>
    <property type="project" value="TreeGrafter"/>
</dbReference>
<dbReference type="GO" id="GO:0009228">
    <property type="term" value="P:thiamine biosynthetic process"/>
    <property type="evidence" value="ECO:0007669"/>
    <property type="project" value="InterPro"/>
</dbReference>
<comment type="pathway">
    <text evidence="1">Cofactor biosynthesis; thiamine diphosphate biosynthesis.</text>
</comment>
<evidence type="ECO:0000259" key="3">
    <source>
        <dbReference type="Pfam" id="PF08543"/>
    </source>
</evidence>
<dbReference type="SUPFAM" id="SSF53613">
    <property type="entry name" value="Ribokinase-like"/>
    <property type="match status" value="1"/>
</dbReference>
<dbReference type="CDD" id="cd01169">
    <property type="entry name" value="HMPP_kinase"/>
    <property type="match status" value="1"/>
</dbReference>
<proteinExistence type="predicted"/>
<dbReference type="AlphaFoldDB" id="A0A1G5BPN8"/>
<dbReference type="EC" id="2.7.1.49" evidence="2"/>
<dbReference type="PANTHER" id="PTHR20858">
    <property type="entry name" value="PHOSPHOMETHYLPYRIMIDINE KINASE"/>
    <property type="match status" value="1"/>
</dbReference>
<dbReference type="GO" id="GO:0009229">
    <property type="term" value="P:thiamine diphosphate biosynthetic process"/>
    <property type="evidence" value="ECO:0007669"/>
    <property type="project" value="UniProtKB-UniPathway"/>
</dbReference>
<evidence type="ECO:0000256" key="1">
    <source>
        <dbReference type="ARBA" id="ARBA00004948"/>
    </source>
</evidence>
<dbReference type="PANTHER" id="PTHR20858:SF17">
    <property type="entry name" value="HYDROXYMETHYLPYRIMIDINE_PHOSPHOMETHYLPYRIMIDINE KINASE THI20-RELATED"/>
    <property type="match status" value="1"/>
</dbReference>
<keyword evidence="4" id="KW-0418">Kinase</keyword>
<dbReference type="EMBL" id="FMUN01000002">
    <property type="protein sequence ID" value="SCX92175.1"/>
    <property type="molecule type" value="Genomic_DNA"/>
</dbReference>
<name>A0A1G5BPN8_9GAMM</name>
<dbReference type="GO" id="GO:0008902">
    <property type="term" value="F:hydroxymethylpyrimidine kinase activity"/>
    <property type="evidence" value="ECO:0007669"/>
    <property type="project" value="UniProtKB-EC"/>
</dbReference>
<evidence type="ECO:0000313" key="4">
    <source>
        <dbReference type="EMBL" id="SCX92175.1"/>
    </source>
</evidence>
<protein>
    <recommendedName>
        <fullName evidence="2">hydroxymethylpyrimidine kinase</fullName>
        <ecNumber evidence="2">2.7.1.49</ecNumber>
    </recommendedName>
</protein>
<dbReference type="Proteomes" id="UP000183104">
    <property type="component" value="Unassembled WGS sequence"/>
</dbReference>
<dbReference type="NCBIfam" id="TIGR00097">
    <property type="entry name" value="HMP-P_kinase"/>
    <property type="match status" value="1"/>
</dbReference>
<dbReference type="InterPro" id="IPR013749">
    <property type="entry name" value="PM/HMP-P_kinase-1"/>
</dbReference>
<reference evidence="5" key="1">
    <citation type="submission" date="2016-10" db="EMBL/GenBank/DDBJ databases">
        <authorList>
            <person name="Varghese N."/>
        </authorList>
    </citation>
    <scope>NUCLEOTIDE SEQUENCE [LARGE SCALE GENOMIC DNA]</scope>
    <source>
        <strain evidence="5">HL 19</strain>
    </source>
</reference>
<sequence length="289" mass="30479">MAEEGKPVVYPATQMAEVMDTVAPPTVLTIAGSDPSGGAGIQADLATIAAFGCHGAAAITALTVQDTRNVHGFRVTPDDELRQQVATVLTDIPVAAVKVGMLGSADNARAVADLLAEYPEIPAVVDPVLVAQGGGDLAQADLAKVLQGTLFPRATVLTPNEHEAHALTGGETVPEAVADELLREGAHYVLLKGGHRHPEEEVVSDRLFSFGQEEASFSHPRLPDRGYHGSGCTLSTAIACALADGREVVESVRTGIDFTFRALRAAYTPGHGQAVPNRLFHWHSWEQED</sequence>
<accession>A0A1G5BPN8</accession>
<keyword evidence="4" id="KW-0808">Transferase</keyword>
<evidence type="ECO:0000256" key="2">
    <source>
        <dbReference type="ARBA" id="ARBA00012135"/>
    </source>
</evidence>